<evidence type="ECO:0000313" key="8">
    <source>
        <dbReference type="EMBL" id="MCY6485619.1"/>
    </source>
</evidence>
<organism evidence="8 9">
    <name type="scientific">Clostridium aestuarii</name>
    <dbReference type="NCBI Taxonomy" id="338193"/>
    <lineage>
        <taxon>Bacteria</taxon>
        <taxon>Bacillati</taxon>
        <taxon>Bacillota</taxon>
        <taxon>Clostridia</taxon>
        <taxon>Eubacteriales</taxon>
        <taxon>Clostridiaceae</taxon>
        <taxon>Clostridium</taxon>
    </lineage>
</organism>
<keyword evidence="5 7" id="KW-1133">Transmembrane helix</keyword>
<evidence type="ECO:0000256" key="4">
    <source>
        <dbReference type="ARBA" id="ARBA00022692"/>
    </source>
</evidence>
<feature type="transmembrane region" description="Helical" evidence="7">
    <location>
        <begin position="70"/>
        <end position="89"/>
    </location>
</feature>
<dbReference type="Pfam" id="PF00953">
    <property type="entry name" value="Glycos_transf_4"/>
    <property type="match status" value="1"/>
</dbReference>
<feature type="transmembrane region" description="Helical" evidence="7">
    <location>
        <begin position="46"/>
        <end position="64"/>
    </location>
</feature>
<feature type="transmembrane region" description="Helical" evidence="7">
    <location>
        <begin position="291"/>
        <end position="312"/>
    </location>
</feature>
<comment type="subcellular location">
    <subcellularLocation>
        <location evidence="1">Cell membrane</location>
        <topology evidence="1">Multi-pass membrane protein</topology>
    </subcellularLocation>
</comment>
<proteinExistence type="predicted"/>
<dbReference type="Proteomes" id="UP001078443">
    <property type="component" value="Unassembled WGS sequence"/>
</dbReference>
<sequence length="359" mass="39199">MDSIKILTIISVMISFLITPFIKKFAFYIKALDIPKNSRKIHKKPIPLLGGVSIYISFLVTMLLKSGELSKSEIGILVGATIIVIGGLIDDLKDIRPIYKLMFQICAASTLIIFGVKIAYITNPLPWGNIYINLGYLAIPLTIFWVVGITNAMNLIDGLDGLAAGVAFISSATIFIIAVLNGRRDAALLTAILSGAIFGFLPYNFNPATIFMGDTGSQLLGFSLAAIALKGTIKSAAAFAIAVPVLAFGLPIYDTLFAMIRRKINGKPIMQADRGHLHHRLLDMGLNQKQVVLIMYLISTVLGGISIIAMQISTKRAYFLLTVVILIIVFVAWKCGMFKNNVQCTKTEQLQDKKQEKNA</sequence>
<reference evidence="8" key="1">
    <citation type="submission" date="2022-12" db="EMBL/GenBank/DDBJ databases">
        <authorList>
            <person name="Wang J."/>
        </authorList>
    </citation>
    <scope>NUCLEOTIDE SEQUENCE</scope>
    <source>
        <strain evidence="8">HY-45-18</strain>
    </source>
</reference>
<keyword evidence="2" id="KW-1003">Cell membrane</keyword>
<evidence type="ECO:0000256" key="2">
    <source>
        <dbReference type="ARBA" id="ARBA00022475"/>
    </source>
</evidence>
<dbReference type="InterPro" id="IPR018480">
    <property type="entry name" value="PNAcMuramoyl-5peptid_Trfase_CS"/>
</dbReference>
<evidence type="ECO:0000313" key="9">
    <source>
        <dbReference type="Proteomes" id="UP001078443"/>
    </source>
</evidence>
<keyword evidence="6 7" id="KW-0472">Membrane</keyword>
<name>A0ABT4D309_9CLOT</name>
<accession>A0ABT4D309</accession>
<keyword evidence="3" id="KW-0808">Transferase</keyword>
<dbReference type="PANTHER" id="PTHR22926">
    <property type="entry name" value="PHOSPHO-N-ACETYLMURAMOYL-PENTAPEPTIDE-TRANSFERASE"/>
    <property type="match status" value="1"/>
</dbReference>
<protein>
    <submittedName>
        <fullName evidence="8">MraY family glycosyltransferase</fullName>
    </submittedName>
</protein>
<dbReference type="RefSeq" id="WP_268042109.1">
    <property type="nucleotide sequence ID" value="NZ_JAPQER010000008.1"/>
</dbReference>
<feature type="transmembrane region" description="Helical" evidence="7">
    <location>
        <begin position="161"/>
        <end position="180"/>
    </location>
</feature>
<keyword evidence="9" id="KW-1185">Reference proteome</keyword>
<feature type="transmembrane region" description="Helical" evidence="7">
    <location>
        <begin position="186"/>
        <end position="203"/>
    </location>
</feature>
<gene>
    <name evidence="8" type="ORF">OW763_14890</name>
</gene>
<keyword evidence="4 7" id="KW-0812">Transmembrane</keyword>
<evidence type="ECO:0000256" key="7">
    <source>
        <dbReference type="SAM" id="Phobius"/>
    </source>
</evidence>
<feature type="transmembrane region" description="Helical" evidence="7">
    <location>
        <begin position="318"/>
        <end position="336"/>
    </location>
</feature>
<dbReference type="PROSITE" id="PS01348">
    <property type="entry name" value="MRAY_2"/>
    <property type="match status" value="1"/>
</dbReference>
<feature type="transmembrane region" description="Helical" evidence="7">
    <location>
        <begin position="101"/>
        <end position="122"/>
    </location>
</feature>
<dbReference type="PANTHER" id="PTHR22926:SF3">
    <property type="entry name" value="UNDECAPRENYL-PHOSPHATE ALPHA-N-ACETYLGLUCOSAMINYL 1-PHOSPHATE TRANSFERASE"/>
    <property type="match status" value="1"/>
</dbReference>
<feature type="transmembrane region" description="Helical" evidence="7">
    <location>
        <begin position="128"/>
        <end position="149"/>
    </location>
</feature>
<dbReference type="CDD" id="cd06853">
    <property type="entry name" value="GT_WecA_like"/>
    <property type="match status" value="1"/>
</dbReference>
<dbReference type="EMBL" id="JAPQER010000008">
    <property type="protein sequence ID" value="MCY6485619.1"/>
    <property type="molecule type" value="Genomic_DNA"/>
</dbReference>
<comment type="caution">
    <text evidence="8">The sequence shown here is derived from an EMBL/GenBank/DDBJ whole genome shotgun (WGS) entry which is preliminary data.</text>
</comment>
<dbReference type="InterPro" id="IPR000715">
    <property type="entry name" value="Glycosyl_transferase_4"/>
</dbReference>
<feature type="transmembrane region" description="Helical" evidence="7">
    <location>
        <begin position="235"/>
        <end position="260"/>
    </location>
</feature>
<evidence type="ECO:0000256" key="3">
    <source>
        <dbReference type="ARBA" id="ARBA00022679"/>
    </source>
</evidence>
<feature type="transmembrane region" description="Helical" evidence="7">
    <location>
        <begin position="6"/>
        <end position="26"/>
    </location>
</feature>
<evidence type="ECO:0000256" key="5">
    <source>
        <dbReference type="ARBA" id="ARBA00022989"/>
    </source>
</evidence>
<evidence type="ECO:0000256" key="6">
    <source>
        <dbReference type="ARBA" id="ARBA00023136"/>
    </source>
</evidence>
<evidence type="ECO:0000256" key="1">
    <source>
        <dbReference type="ARBA" id="ARBA00004651"/>
    </source>
</evidence>